<keyword evidence="2" id="KW-0472">Membrane</keyword>
<reference evidence="3 4" key="1">
    <citation type="submission" date="2017-06" db="EMBL/GenBank/DDBJ databases">
        <title>Global population genomics of the pathogenic fungus Cryptococcus neoformans var. grubii.</title>
        <authorList>
            <person name="Cuomo C."/>
            <person name="Litvintseva A."/>
            <person name="Chen Y."/>
            <person name="Young S."/>
            <person name="Zeng Q."/>
            <person name="Chapman S."/>
            <person name="Gujja S."/>
            <person name="Saif S."/>
            <person name="Birren B."/>
        </authorList>
    </citation>
    <scope>NUCLEOTIDE SEQUENCE [LARGE SCALE GENOMIC DNA]</scope>
    <source>
        <strain evidence="3 4">Tu259-1</strain>
    </source>
</reference>
<feature type="transmembrane region" description="Helical" evidence="2">
    <location>
        <begin position="171"/>
        <end position="191"/>
    </location>
</feature>
<dbReference type="Proteomes" id="UP000199727">
    <property type="component" value="Unassembled WGS sequence"/>
</dbReference>
<feature type="region of interest" description="Disordered" evidence="1">
    <location>
        <begin position="253"/>
        <end position="319"/>
    </location>
</feature>
<feature type="compositionally biased region" description="Basic and acidic residues" evidence="1">
    <location>
        <begin position="12"/>
        <end position="26"/>
    </location>
</feature>
<feature type="compositionally biased region" description="Polar residues" evidence="1">
    <location>
        <begin position="1"/>
        <end position="11"/>
    </location>
</feature>
<evidence type="ECO:0000313" key="4">
    <source>
        <dbReference type="Proteomes" id="UP000199727"/>
    </source>
</evidence>
<proteinExistence type="predicted"/>
<feature type="region of interest" description="Disordered" evidence="1">
    <location>
        <begin position="1"/>
        <end position="62"/>
    </location>
</feature>
<feature type="compositionally biased region" description="Basic residues" evidence="1">
    <location>
        <begin position="253"/>
        <end position="268"/>
    </location>
</feature>
<evidence type="ECO:0000256" key="1">
    <source>
        <dbReference type="SAM" id="MobiDB-lite"/>
    </source>
</evidence>
<gene>
    <name evidence="3" type="ORF">C361_01801</name>
</gene>
<evidence type="ECO:0000256" key="2">
    <source>
        <dbReference type="SAM" id="Phobius"/>
    </source>
</evidence>
<protein>
    <submittedName>
        <fullName evidence="3">Uncharacterized protein</fullName>
    </submittedName>
</protein>
<organism evidence="3 4">
    <name type="scientific">Cryptococcus neoformans Tu259-1</name>
    <dbReference type="NCBI Taxonomy" id="1230072"/>
    <lineage>
        <taxon>Eukaryota</taxon>
        <taxon>Fungi</taxon>
        <taxon>Dikarya</taxon>
        <taxon>Basidiomycota</taxon>
        <taxon>Agaricomycotina</taxon>
        <taxon>Tremellomycetes</taxon>
        <taxon>Tremellales</taxon>
        <taxon>Cryptococcaceae</taxon>
        <taxon>Cryptococcus</taxon>
        <taxon>Cryptococcus neoformans species complex</taxon>
    </lineage>
</organism>
<name>A0A854QHE5_CRYNE</name>
<feature type="compositionally biased region" description="Basic and acidic residues" evidence="1">
    <location>
        <begin position="48"/>
        <end position="62"/>
    </location>
</feature>
<feature type="transmembrane region" description="Helical" evidence="2">
    <location>
        <begin position="211"/>
        <end position="233"/>
    </location>
</feature>
<dbReference type="OrthoDB" id="2596726at2759"/>
<keyword evidence="2" id="KW-0812">Transmembrane</keyword>
<dbReference type="AlphaFoldDB" id="A0A854QHE5"/>
<evidence type="ECO:0000313" key="3">
    <source>
        <dbReference type="EMBL" id="OXG25841.1"/>
    </source>
</evidence>
<feature type="compositionally biased region" description="Polar residues" evidence="1">
    <location>
        <begin position="27"/>
        <end position="37"/>
    </location>
</feature>
<keyword evidence="2" id="KW-1133">Transmembrane helix</keyword>
<feature type="transmembrane region" description="Helical" evidence="2">
    <location>
        <begin position="139"/>
        <end position="159"/>
    </location>
</feature>
<comment type="caution">
    <text evidence="3">The sequence shown here is derived from an EMBL/GenBank/DDBJ whole genome shotgun (WGS) entry which is preliminary data.</text>
</comment>
<feature type="transmembrane region" description="Helical" evidence="2">
    <location>
        <begin position="66"/>
        <end position="85"/>
    </location>
</feature>
<sequence length="357" mass="40433">MDSFSKPSRPSTIDKRVPLRRDESTETTRSSYVSTTPGSGESEWEEEERVHSPVEQTGTKKEAEPMSPVVVVLYVVAFYLVFQILTRPDDVDVFSNPMTTIPQSHSPLSMDIPRYHLPYQLPHMPSHTTPTENASKASWWRVILGFMFYPIYLAVTLIATPLPLSLNALSLLTKLVSTLLWPFTSLAQLLFRSCVTYPWNICIRIMDLLYPAFVFVGGILGVGCLIGGMAGWIGSVCINRYIEWKEGDTKQVKTRKRKTRSSSRRVYRKKDSSEFPKPRSYILQVKPLDNPAPRHPRKPSLSGSSTERPQSSEEILHDPISLLSERSRVKLVDWGEKGLGTARERVVVGIRKRGRRG</sequence>
<accession>A0A854QHE5</accession>
<dbReference type="EMBL" id="AMKT01000027">
    <property type="protein sequence ID" value="OXG25841.1"/>
    <property type="molecule type" value="Genomic_DNA"/>
</dbReference>